<dbReference type="Pfam" id="PF01052">
    <property type="entry name" value="FliMN_C"/>
    <property type="match status" value="1"/>
</dbReference>
<dbReference type="PANTHER" id="PTHR43484">
    <property type="match status" value="1"/>
</dbReference>
<protein>
    <submittedName>
        <fullName evidence="8">Flagellar motor switch protein FliN</fullName>
    </submittedName>
</protein>
<keyword evidence="5" id="KW-0283">Flagellar rotation</keyword>
<keyword evidence="8" id="KW-0966">Cell projection</keyword>
<keyword evidence="3" id="KW-1003">Cell membrane</keyword>
<evidence type="ECO:0000313" key="9">
    <source>
        <dbReference type="Proteomes" id="UP000886865"/>
    </source>
</evidence>
<dbReference type="GO" id="GO:0005886">
    <property type="term" value="C:plasma membrane"/>
    <property type="evidence" value="ECO:0007669"/>
    <property type="project" value="UniProtKB-SubCell"/>
</dbReference>
<evidence type="ECO:0000256" key="5">
    <source>
        <dbReference type="ARBA" id="ARBA00022779"/>
    </source>
</evidence>
<accession>A0A9D1FIE4</accession>
<dbReference type="InterPro" id="IPR012826">
    <property type="entry name" value="FliN"/>
</dbReference>
<name>A0A9D1FIE4_9BACT</name>
<dbReference type="NCBIfam" id="TIGR02480">
    <property type="entry name" value="fliN"/>
    <property type="match status" value="1"/>
</dbReference>
<evidence type="ECO:0000256" key="6">
    <source>
        <dbReference type="ARBA" id="ARBA00023136"/>
    </source>
</evidence>
<evidence type="ECO:0000313" key="8">
    <source>
        <dbReference type="EMBL" id="HIS74426.1"/>
    </source>
</evidence>
<evidence type="ECO:0000256" key="2">
    <source>
        <dbReference type="ARBA" id="ARBA00009226"/>
    </source>
</evidence>
<keyword evidence="4" id="KW-0145">Chemotaxis</keyword>
<evidence type="ECO:0000259" key="7">
    <source>
        <dbReference type="Pfam" id="PF01052"/>
    </source>
</evidence>
<keyword evidence="8" id="KW-0969">Cilium</keyword>
<dbReference type="Proteomes" id="UP000886865">
    <property type="component" value="Unassembled WGS sequence"/>
</dbReference>
<comment type="caution">
    <text evidence="8">The sequence shown here is derived from an EMBL/GenBank/DDBJ whole genome shotgun (WGS) entry which is preliminary data.</text>
</comment>
<dbReference type="AlphaFoldDB" id="A0A9D1FIE4"/>
<keyword evidence="6" id="KW-0472">Membrane</keyword>
<dbReference type="Gene3D" id="2.30.330.10">
    <property type="entry name" value="SpoA-like"/>
    <property type="match status" value="1"/>
</dbReference>
<evidence type="ECO:0000256" key="4">
    <source>
        <dbReference type="ARBA" id="ARBA00022500"/>
    </source>
</evidence>
<dbReference type="PANTHER" id="PTHR43484:SF1">
    <property type="entry name" value="FLAGELLAR MOTOR SWITCH PROTEIN FLIN"/>
    <property type="match status" value="1"/>
</dbReference>
<proteinExistence type="inferred from homology"/>
<reference evidence="8" key="1">
    <citation type="submission" date="2020-10" db="EMBL/GenBank/DDBJ databases">
        <authorList>
            <person name="Gilroy R."/>
        </authorList>
    </citation>
    <scope>NUCLEOTIDE SEQUENCE</scope>
    <source>
        <strain evidence="8">CHK152-2871</strain>
    </source>
</reference>
<reference evidence="8" key="2">
    <citation type="journal article" date="2021" name="PeerJ">
        <title>Extensive microbial diversity within the chicken gut microbiome revealed by metagenomics and culture.</title>
        <authorList>
            <person name="Gilroy R."/>
            <person name="Ravi A."/>
            <person name="Getino M."/>
            <person name="Pursley I."/>
            <person name="Horton D.L."/>
            <person name="Alikhan N.F."/>
            <person name="Baker D."/>
            <person name="Gharbi K."/>
            <person name="Hall N."/>
            <person name="Watson M."/>
            <person name="Adriaenssens E.M."/>
            <person name="Foster-Nyarko E."/>
            <person name="Jarju S."/>
            <person name="Secka A."/>
            <person name="Antonio M."/>
            <person name="Oren A."/>
            <person name="Chaudhuri R.R."/>
            <person name="La Ragione R."/>
            <person name="Hildebrand F."/>
            <person name="Pallen M.J."/>
        </authorList>
    </citation>
    <scope>NUCLEOTIDE SEQUENCE</scope>
    <source>
        <strain evidence="8">CHK152-2871</strain>
    </source>
</reference>
<dbReference type="InterPro" id="IPR036429">
    <property type="entry name" value="SpoA-like_sf"/>
</dbReference>
<comment type="subcellular location">
    <subcellularLocation>
        <location evidence="1">Cell membrane</location>
        <topology evidence="1">Peripheral membrane protein</topology>
        <orientation evidence="1">Cytoplasmic side</orientation>
    </subcellularLocation>
</comment>
<evidence type="ECO:0000256" key="3">
    <source>
        <dbReference type="ARBA" id="ARBA00022475"/>
    </source>
</evidence>
<dbReference type="EMBL" id="DVJQ01000046">
    <property type="protein sequence ID" value="HIS74426.1"/>
    <property type="molecule type" value="Genomic_DNA"/>
</dbReference>
<dbReference type="InterPro" id="IPR051469">
    <property type="entry name" value="FliN/MopA/SpaO"/>
</dbReference>
<feature type="domain" description="Flagellar motor switch protein FliN-like C-terminal" evidence="7">
    <location>
        <begin position="114"/>
        <end position="182"/>
    </location>
</feature>
<comment type="similarity">
    <text evidence="2">Belongs to the FliN/MopA/SpaO family.</text>
</comment>
<gene>
    <name evidence="8" type="primary">fliN</name>
    <name evidence="8" type="ORF">IAA86_05360</name>
</gene>
<sequence>MEEENKKEDLQEQTIEQDDSFIEENTANLVEDSLDANDLPLKENIVEQVADDEIFIEEAQQNNVDFEHVVSPKVPKTSKKADLDLVTVSPVEFVSFDEDKENYSDDPKANLDIMQDVKMHVTVELGRAKSSVKKILDLTKGSIVELNKVAGEQVELYVNGKFVAWGEVIVIEDKFGLRVTNVSNQNLHNL</sequence>
<dbReference type="InterPro" id="IPR001172">
    <property type="entry name" value="FliN_T3SS_HrcQb"/>
</dbReference>
<dbReference type="GO" id="GO:0009425">
    <property type="term" value="C:bacterial-type flagellum basal body"/>
    <property type="evidence" value="ECO:0007669"/>
    <property type="project" value="InterPro"/>
</dbReference>
<dbReference type="GO" id="GO:0006935">
    <property type="term" value="P:chemotaxis"/>
    <property type="evidence" value="ECO:0007669"/>
    <property type="project" value="UniProtKB-KW"/>
</dbReference>
<keyword evidence="8" id="KW-0282">Flagellum</keyword>
<dbReference type="GO" id="GO:0003774">
    <property type="term" value="F:cytoskeletal motor activity"/>
    <property type="evidence" value="ECO:0007669"/>
    <property type="project" value="InterPro"/>
</dbReference>
<evidence type="ECO:0000256" key="1">
    <source>
        <dbReference type="ARBA" id="ARBA00004413"/>
    </source>
</evidence>
<dbReference type="PRINTS" id="PR00956">
    <property type="entry name" value="FLGMOTORFLIN"/>
</dbReference>
<dbReference type="GO" id="GO:0071973">
    <property type="term" value="P:bacterial-type flagellum-dependent cell motility"/>
    <property type="evidence" value="ECO:0007669"/>
    <property type="project" value="InterPro"/>
</dbReference>
<dbReference type="InterPro" id="IPR001543">
    <property type="entry name" value="FliN-like_C"/>
</dbReference>
<dbReference type="SUPFAM" id="SSF101801">
    <property type="entry name" value="Surface presentation of antigens (SPOA)"/>
    <property type="match status" value="1"/>
</dbReference>
<organism evidence="8 9">
    <name type="scientific">Candidatus Galligastranaerophilus intestinavium</name>
    <dbReference type="NCBI Taxonomy" id="2840836"/>
    <lineage>
        <taxon>Bacteria</taxon>
        <taxon>Candidatus Galligastranaerophilus</taxon>
    </lineage>
</organism>